<name>A0A255G8C2_9ACTN</name>
<evidence type="ECO:0000313" key="7">
    <source>
        <dbReference type="Proteomes" id="UP000215896"/>
    </source>
</evidence>
<dbReference type="Gene3D" id="1.10.10.10">
    <property type="entry name" value="Winged helix-like DNA-binding domain superfamily/Winged helix DNA-binding domain"/>
    <property type="match status" value="1"/>
</dbReference>
<dbReference type="SUPFAM" id="SSF55781">
    <property type="entry name" value="GAF domain-like"/>
    <property type="match status" value="1"/>
</dbReference>
<dbReference type="InterPro" id="IPR005471">
    <property type="entry name" value="Tscrpt_reg_IclR_N"/>
</dbReference>
<dbReference type="SMART" id="SM00346">
    <property type="entry name" value="HTH_ICLR"/>
    <property type="match status" value="1"/>
</dbReference>
<dbReference type="InterPro" id="IPR036388">
    <property type="entry name" value="WH-like_DNA-bd_sf"/>
</dbReference>
<dbReference type="Pfam" id="PF09339">
    <property type="entry name" value="HTH_IclR"/>
    <property type="match status" value="1"/>
</dbReference>
<dbReference type="RefSeq" id="WP_094406326.1">
    <property type="nucleotide sequence ID" value="NZ_NMVM01000001.1"/>
</dbReference>
<keyword evidence="1" id="KW-0805">Transcription regulation</keyword>
<keyword evidence="7" id="KW-1185">Reference proteome</keyword>
<evidence type="ECO:0000259" key="5">
    <source>
        <dbReference type="PROSITE" id="PS51078"/>
    </source>
</evidence>
<dbReference type="PROSITE" id="PS51078">
    <property type="entry name" value="ICLR_ED"/>
    <property type="match status" value="1"/>
</dbReference>
<dbReference type="GO" id="GO:0003677">
    <property type="term" value="F:DNA binding"/>
    <property type="evidence" value="ECO:0007669"/>
    <property type="project" value="UniProtKB-KW"/>
</dbReference>
<dbReference type="InterPro" id="IPR036390">
    <property type="entry name" value="WH_DNA-bd_sf"/>
</dbReference>
<dbReference type="SUPFAM" id="SSF46785">
    <property type="entry name" value="Winged helix' DNA-binding domain"/>
    <property type="match status" value="1"/>
</dbReference>
<organism evidence="6 7">
    <name type="scientific">Enemella evansiae</name>
    <dbReference type="NCBI Taxonomy" id="2016499"/>
    <lineage>
        <taxon>Bacteria</taxon>
        <taxon>Bacillati</taxon>
        <taxon>Actinomycetota</taxon>
        <taxon>Actinomycetes</taxon>
        <taxon>Propionibacteriales</taxon>
        <taxon>Propionibacteriaceae</taxon>
        <taxon>Enemella</taxon>
    </lineage>
</organism>
<dbReference type="Proteomes" id="UP000215896">
    <property type="component" value="Unassembled WGS sequence"/>
</dbReference>
<dbReference type="OrthoDB" id="7274111at2"/>
<evidence type="ECO:0000259" key="4">
    <source>
        <dbReference type="PROSITE" id="PS51077"/>
    </source>
</evidence>
<proteinExistence type="predicted"/>
<dbReference type="PROSITE" id="PS51077">
    <property type="entry name" value="HTH_ICLR"/>
    <property type="match status" value="1"/>
</dbReference>
<feature type="domain" description="IclR-ED" evidence="5">
    <location>
        <begin position="71"/>
        <end position="255"/>
    </location>
</feature>
<dbReference type="GO" id="GO:0003700">
    <property type="term" value="F:DNA-binding transcription factor activity"/>
    <property type="evidence" value="ECO:0007669"/>
    <property type="project" value="TreeGrafter"/>
</dbReference>
<dbReference type="EMBL" id="NMVO01000016">
    <property type="protein sequence ID" value="OYO10656.1"/>
    <property type="molecule type" value="Genomic_DNA"/>
</dbReference>
<dbReference type="InterPro" id="IPR050707">
    <property type="entry name" value="HTH_MetabolicPath_Reg"/>
</dbReference>
<evidence type="ECO:0000313" key="6">
    <source>
        <dbReference type="EMBL" id="OYO10656.1"/>
    </source>
</evidence>
<dbReference type="Gene3D" id="3.30.450.40">
    <property type="match status" value="1"/>
</dbReference>
<dbReference type="PANTHER" id="PTHR30136">
    <property type="entry name" value="HELIX-TURN-HELIX TRANSCRIPTIONAL REGULATOR, ICLR FAMILY"/>
    <property type="match status" value="1"/>
</dbReference>
<accession>A0A255G8C2</accession>
<keyword evidence="2" id="KW-0238">DNA-binding</keyword>
<comment type="caution">
    <text evidence="6">The sequence shown here is derived from an EMBL/GenBank/DDBJ whole genome shotgun (WGS) entry which is preliminary data.</text>
</comment>
<feature type="domain" description="HTH iclR-type" evidence="4">
    <location>
        <begin position="9"/>
        <end position="70"/>
    </location>
</feature>
<evidence type="ECO:0000256" key="2">
    <source>
        <dbReference type="ARBA" id="ARBA00023125"/>
    </source>
</evidence>
<keyword evidence="3" id="KW-0804">Transcription</keyword>
<dbReference type="InterPro" id="IPR029016">
    <property type="entry name" value="GAF-like_dom_sf"/>
</dbReference>
<protein>
    <submittedName>
        <fullName evidence="6">Transcriptional regulator</fullName>
    </submittedName>
</protein>
<dbReference type="Pfam" id="PF01614">
    <property type="entry name" value="IclR_C"/>
    <property type="match status" value="1"/>
</dbReference>
<reference evidence="6 7" key="1">
    <citation type="submission" date="2017-07" db="EMBL/GenBank/DDBJ databases">
        <title>Draft whole genome sequences of clinical Proprionibacteriaceae strains.</title>
        <authorList>
            <person name="Bernier A.-M."/>
            <person name="Bernard K."/>
            <person name="Domingo M.-C."/>
        </authorList>
    </citation>
    <scope>NUCLEOTIDE SEQUENCE [LARGE SCALE GENOMIC DNA]</scope>
    <source>
        <strain evidence="6 7">NML 030167</strain>
    </source>
</reference>
<gene>
    <name evidence="6" type="ORF">CGZ94_16805</name>
</gene>
<evidence type="ECO:0000256" key="3">
    <source>
        <dbReference type="ARBA" id="ARBA00023163"/>
    </source>
</evidence>
<dbReference type="PANTHER" id="PTHR30136:SF35">
    <property type="entry name" value="HTH-TYPE TRANSCRIPTIONAL REGULATOR RV1719"/>
    <property type="match status" value="1"/>
</dbReference>
<evidence type="ECO:0000256" key="1">
    <source>
        <dbReference type="ARBA" id="ARBA00023015"/>
    </source>
</evidence>
<sequence>MSTAAPAPIEAISRAMLLLVELSAVGPDGASLAALAERAEINKSTAYRALSTLKTHGFVAQVDGLYRLGPAAVRLGERFLATENLAGLLHDPLTVVAEELGEIVHLGALQGAEVVYLDKVEPAGAMRVWSAVGRVVPAAVSAMGRAMLGFSDVDRSMLTGYLAVLPGRLSPDEEHIWRVICDARRTGYATEIRENEPGVACLAIPLLRGRTPIAAVSLTAPAERLTAEAMPTVHRRLLAVLEPLLPAGLSVPSAG</sequence>
<dbReference type="InterPro" id="IPR014757">
    <property type="entry name" value="Tscrpt_reg_IclR_C"/>
</dbReference>
<dbReference type="AlphaFoldDB" id="A0A255G8C2"/>
<dbReference type="GO" id="GO:0045892">
    <property type="term" value="P:negative regulation of DNA-templated transcription"/>
    <property type="evidence" value="ECO:0007669"/>
    <property type="project" value="TreeGrafter"/>
</dbReference>